<evidence type="ECO:0000313" key="1">
    <source>
        <dbReference type="EMBL" id="CAG8849531.1"/>
    </source>
</evidence>
<name>A0ABN7X770_GIGMA</name>
<dbReference type="Proteomes" id="UP000789901">
    <property type="component" value="Unassembled WGS sequence"/>
</dbReference>
<comment type="caution">
    <text evidence="1">The sequence shown here is derived from an EMBL/GenBank/DDBJ whole genome shotgun (WGS) entry which is preliminary data.</text>
</comment>
<reference evidence="1 2" key="1">
    <citation type="submission" date="2021-06" db="EMBL/GenBank/DDBJ databases">
        <authorList>
            <person name="Kallberg Y."/>
            <person name="Tangrot J."/>
            <person name="Rosling A."/>
        </authorList>
    </citation>
    <scope>NUCLEOTIDE SEQUENCE [LARGE SCALE GENOMIC DNA]</scope>
    <source>
        <strain evidence="1 2">120-4 pot B 10/14</strain>
    </source>
</reference>
<evidence type="ECO:0000313" key="2">
    <source>
        <dbReference type="Proteomes" id="UP000789901"/>
    </source>
</evidence>
<keyword evidence="2" id="KW-1185">Reference proteome</keyword>
<proteinExistence type="predicted"/>
<sequence length="50" mass="5861">TINPAKNRYCENIIKGNYDNFGIGFKKMREEIDNLLEKIETETTKLNVKL</sequence>
<feature type="non-terminal residue" evidence="1">
    <location>
        <position position="1"/>
    </location>
</feature>
<dbReference type="EMBL" id="CAJVQB010096669">
    <property type="protein sequence ID" value="CAG8849531.1"/>
    <property type="molecule type" value="Genomic_DNA"/>
</dbReference>
<organism evidence="1 2">
    <name type="scientific">Gigaspora margarita</name>
    <dbReference type="NCBI Taxonomy" id="4874"/>
    <lineage>
        <taxon>Eukaryota</taxon>
        <taxon>Fungi</taxon>
        <taxon>Fungi incertae sedis</taxon>
        <taxon>Mucoromycota</taxon>
        <taxon>Glomeromycotina</taxon>
        <taxon>Glomeromycetes</taxon>
        <taxon>Diversisporales</taxon>
        <taxon>Gigasporaceae</taxon>
        <taxon>Gigaspora</taxon>
    </lineage>
</organism>
<accession>A0ABN7X770</accession>
<gene>
    <name evidence="1" type="ORF">GMARGA_LOCUS39763</name>
</gene>
<protein>
    <submittedName>
        <fullName evidence="1">39928_t:CDS:1</fullName>
    </submittedName>
</protein>